<dbReference type="InterPro" id="IPR027478">
    <property type="entry name" value="LdcA_N"/>
</dbReference>
<name>A0A916UXA8_9BURK</name>
<feature type="active site" description="Charge relay system" evidence="6">
    <location>
        <position position="199"/>
    </location>
</feature>
<reference evidence="9" key="2">
    <citation type="submission" date="2020-09" db="EMBL/GenBank/DDBJ databases">
        <authorList>
            <person name="Sun Q."/>
            <person name="Zhou Y."/>
        </authorList>
    </citation>
    <scope>NUCLEOTIDE SEQUENCE</scope>
    <source>
        <strain evidence="9">CGMCC 1.10998</strain>
    </source>
</reference>
<feature type="active site" description="Nucleophile" evidence="6">
    <location>
        <position position="104"/>
    </location>
</feature>
<keyword evidence="2 9" id="KW-0121">Carboxypeptidase</keyword>
<dbReference type="PANTHER" id="PTHR30237:SF2">
    <property type="entry name" value="MUREIN TETRAPEPTIDE CARBOXYPEPTIDASE"/>
    <property type="match status" value="1"/>
</dbReference>
<evidence type="ECO:0000256" key="3">
    <source>
        <dbReference type="ARBA" id="ARBA00022670"/>
    </source>
</evidence>
<evidence type="ECO:0000313" key="10">
    <source>
        <dbReference type="Proteomes" id="UP000637423"/>
    </source>
</evidence>
<dbReference type="Proteomes" id="UP000637423">
    <property type="component" value="Unassembled WGS sequence"/>
</dbReference>
<evidence type="ECO:0000259" key="7">
    <source>
        <dbReference type="Pfam" id="PF02016"/>
    </source>
</evidence>
<proteinExistence type="inferred from homology"/>
<evidence type="ECO:0000256" key="4">
    <source>
        <dbReference type="ARBA" id="ARBA00022801"/>
    </source>
</evidence>
<dbReference type="GO" id="GO:0008236">
    <property type="term" value="F:serine-type peptidase activity"/>
    <property type="evidence" value="ECO:0007669"/>
    <property type="project" value="UniProtKB-KW"/>
</dbReference>
<dbReference type="PANTHER" id="PTHR30237">
    <property type="entry name" value="MURAMOYLTETRAPEPTIDE CARBOXYPEPTIDASE"/>
    <property type="match status" value="1"/>
</dbReference>
<keyword evidence="3" id="KW-0645">Protease</keyword>
<feature type="domain" description="LD-carboxypeptidase C-terminal" evidence="8">
    <location>
        <begin position="168"/>
        <end position="284"/>
    </location>
</feature>
<dbReference type="SUPFAM" id="SSF52317">
    <property type="entry name" value="Class I glutamine amidotransferase-like"/>
    <property type="match status" value="1"/>
</dbReference>
<dbReference type="InterPro" id="IPR040449">
    <property type="entry name" value="Peptidase_S66_N"/>
</dbReference>
<protein>
    <submittedName>
        <fullName evidence="9">Muramoyltetrapeptide carboxypeptidase</fullName>
    </submittedName>
</protein>
<dbReference type="InterPro" id="IPR029062">
    <property type="entry name" value="Class_I_gatase-like"/>
</dbReference>
<dbReference type="InterPro" id="IPR040921">
    <property type="entry name" value="Peptidase_S66C"/>
</dbReference>
<evidence type="ECO:0000256" key="6">
    <source>
        <dbReference type="PIRSR" id="PIRSR028757-1"/>
    </source>
</evidence>
<dbReference type="GO" id="GO:0006508">
    <property type="term" value="P:proteolysis"/>
    <property type="evidence" value="ECO:0007669"/>
    <property type="project" value="UniProtKB-KW"/>
</dbReference>
<dbReference type="PIRSF" id="PIRSF028757">
    <property type="entry name" value="LD-carboxypeptidase"/>
    <property type="match status" value="1"/>
</dbReference>
<dbReference type="InterPro" id="IPR003507">
    <property type="entry name" value="S66_fam"/>
</dbReference>
<dbReference type="Pfam" id="PF17676">
    <property type="entry name" value="Peptidase_S66C"/>
    <property type="match status" value="1"/>
</dbReference>
<dbReference type="SUPFAM" id="SSF141986">
    <property type="entry name" value="LD-carboxypeptidase A C-terminal domain-like"/>
    <property type="match status" value="1"/>
</dbReference>
<evidence type="ECO:0000256" key="5">
    <source>
        <dbReference type="ARBA" id="ARBA00022825"/>
    </source>
</evidence>
<evidence type="ECO:0000256" key="1">
    <source>
        <dbReference type="ARBA" id="ARBA00010233"/>
    </source>
</evidence>
<dbReference type="EMBL" id="BMED01000005">
    <property type="protein sequence ID" value="GGC92971.1"/>
    <property type="molecule type" value="Genomic_DNA"/>
</dbReference>
<dbReference type="InterPro" id="IPR027461">
    <property type="entry name" value="Carboxypeptidase_A_C_sf"/>
</dbReference>
<dbReference type="RefSeq" id="WP_188568395.1">
    <property type="nucleotide sequence ID" value="NZ_BMED01000005.1"/>
</dbReference>
<keyword evidence="10" id="KW-1185">Reference proteome</keyword>
<organism evidence="9 10">
    <name type="scientific">Undibacterium terreum</name>
    <dbReference type="NCBI Taxonomy" id="1224302"/>
    <lineage>
        <taxon>Bacteria</taxon>
        <taxon>Pseudomonadati</taxon>
        <taxon>Pseudomonadota</taxon>
        <taxon>Betaproteobacteria</taxon>
        <taxon>Burkholderiales</taxon>
        <taxon>Oxalobacteraceae</taxon>
        <taxon>Undibacterium</taxon>
    </lineage>
</organism>
<evidence type="ECO:0000259" key="8">
    <source>
        <dbReference type="Pfam" id="PF17676"/>
    </source>
</evidence>
<dbReference type="Gene3D" id="3.50.30.60">
    <property type="entry name" value="LD-carboxypeptidase A C-terminal domain-like"/>
    <property type="match status" value="1"/>
</dbReference>
<reference evidence="9" key="1">
    <citation type="journal article" date="2014" name="Int. J. Syst. Evol. Microbiol.">
        <title>Complete genome sequence of Corynebacterium casei LMG S-19264T (=DSM 44701T), isolated from a smear-ripened cheese.</title>
        <authorList>
            <consortium name="US DOE Joint Genome Institute (JGI-PGF)"/>
            <person name="Walter F."/>
            <person name="Albersmeier A."/>
            <person name="Kalinowski J."/>
            <person name="Ruckert C."/>
        </authorList>
    </citation>
    <scope>NUCLEOTIDE SEQUENCE</scope>
    <source>
        <strain evidence="9">CGMCC 1.10998</strain>
    </source>
</reference>
<dbReference type="Gene3D" id="3.40.50.10740">
    <property type="entry name" value="Class I glutamine amidotransferase-like"/>
    <property type="match status" value="1"/>
</dbReference>
<evidence type="ECO:0000256" key="2">
    <source>
        <dbReference type="ARBA" id="ARBA00022645"/>
    </source>
</evidence>
<dbReference type="CDD" id="cd07025">
    <property type="entry name" value="Peptidase_S66"/>
    <property type="match status" value="1"/>
</dbReference>
<feature type="active site" description="Charge relay system" evidence="6">
    <location>
        <position position="269"/>
    </location>
</feature>
<comment type="similarity">
    <text evidence="1">Belongs to the peptidase S66 family.</text>
</comment>
<evidence type="ECO:0000313" key="9">
    <source>
        <dbReference type="EMBL" id="GGC92971.1"/>
    </source>
</evidence>
<dbReference type="Pfam" id="PF02016">
    <property type="entry name" value="Peptidase_S66"/>
    <property type="match status" value="1"/>
</dbReference>
<keyword evidence="5" id="KW-0720">Serine protease</keyword>
<dbReference type="GO" id="GO:0004180">
    <property type="term" value="F:carboxypeptidase activity"/>
    <property type="evidence" value="ECO:0007669"/>
    <property type="project" value="UniProtKB-KW"/>
</dbReference>
<accession>A0A916UXA8</accession>
<comment type="caution">
    <text evidence="9">The sequence shown here is derived from an EMBL/GenBank/DDBJ whole genome shotgun (WGS) entry which is preliminary data.</text>
</comment>
<sequence>MNSPLGIAIFAPSSGPLDDSVIQRGLLKLEELGFSVHNYYQPEQRYQRFGASDAQRAAQIHMAAENPDVQIVMALRGGYGLSRLLPELDFQRLAESGKCFVGHSDFTAFQLALLAKTGSASFTGPMLCDDFTRTETSDFTIDSFLNSLRADRHAVSFSSAGGLDIKVTGKLWGSNLAMLTHLIGTPYFPDVEGGILFVEDIAEHPYRVERMMLQLHYAGILQKQKAIVFGDFSGYQLGANDNGYNFDEMLRYLRATIPVPMLTGLPFGHIKDKATLVFGADAELSCVDGQAEIRMPGWPALK</sequence>
<keyword evidence="4" id="KW-0378">Hydrolase</keyword>
<feature type="domain" description="LD-carboxypeptidase N-terminal" evidence="7">
    <location>
        <begin position="7"/>
        <end position="124"/>
    </location>
</feature>
<gene>
    <name evidence="9" type="primary">ldcA</name>
    <name evidence="9" type="ORF">GCM10011396_45310</name>
</gene>
<dbReference type="AlphaFoldDB" id="A0A916UXA8"/>